<keyword evidence="2" id="KW-0813">Transport</keyword>
<comment type="similarity">
    <text evidence="1">Belongs to the ABC transporter superfamily.</text>
</comment>
<dbReference type="CDD" id="cd03225">
    <property type="entry name" value="ABC_cobalt_CbiO_domain1"/>
    <property type="match status" value="1"/>
</dbReference>
<dbReference type="InterPro" id="IPR003593">
    <property type="entry name" value="AAA+_ATPase"/>
</dbReference>
<evidence type="ECO:0000256" key="2">
    <source>
        <dbReference type="ARBA" id="ARBA00022448"/>
    </source>
</evidence>
<dbReference type="Proteomes" id="UP000640583">
    <property type="component" value="Unassembled WGS sequence"/>
</dbReference>
<keyword evidence="7" id="KW-1185">Reference proteome</keyword>
<evidence type="ECO:0000256" key="3">
    <source>
        <dbReference type="ARBA" id="ARBA00022741"/>
    </source>
</evidence>
<accession>A0A8J7LJ86</accession>
<evidence type="ECO:0000256" key="1">
    <source>
        <dbReference type="ARBA" id="ARBA00005417"/>
    </source>
</evidence>
<dbReference type="InterPro" id="IPR015856">
    <property type="entry name" value="ABC_transpr_CbiO/EcfA_su"/>
</dbReference>
<dbReference type="EMBL" id="JADCKQ010000001">
    <property type="protein sequence ID" value="MBI1492185.1"/>
    <property type="molecule type" value="Genomic_DNA"/>
</dbReference>
<proteinExistence type="inferred from homology"/>
<dbReference type="InterPro" id="IPR027417">
    <property type="entry name" value="P-loop_NTPase"/>
</dbReference>
<dbReference type="PANTHER" id="PTHR43553:SF24">
    <property type="entry name" value="ENERGY-COUPLING FACTOR TRANSPORTER ATP-BINDING PROTEIN ECFA1"/>
    <property type="match status" value="1"/>
</dbReference>
<dbReference type="GO" id="GO:0016887">
    <property type="term" value="F:ATP hydrolysis activity"/>
    <property type="evidence" value="ECO:0007669"/>
    <property type="project" value="InterPro"/>
</dbReference>
<dbReference type="SUPFAM" id="SSF52540">
    <property type="entry name" value="P-loop containing nucleoside triphosphate hydrolases"/>
    <property type="match status" value="1"/>
</dbReference>
<dbReference type="InterPro" id="IPR003439">
    <property type="entry name" value="ABC_transporter-like_ATP-bd"/>
</dbReference>
<evidence type="ECO:0000256" key="4">
    <source>
        <dbReference type="ARBA" id="ARBA00022840"/>
    </source>
</evidence>
<dbReference type="InterPro" id="IPR050095">
    <property type="entry name" value="ECF_ABC_transporter_ATP-bd"/>
</dbReference>
<dbReference type="GO" id="GO:0043190">
    <property type="term" value="C:ATP-binding cassette (ABC) transporter complex"/>
    <property type="evidence" value="ECO:0007669"/>
    <property type="project" value="TreeGrafter"/>
</dbReference>
<reference evidence="6" key="1">
    <citation type="submission" date="2020-10" db="EMBL/GenBank/DDBJ databases">
        <title>Paenihalocynthiibacter styelae gen. nov., sp. nov., isolated from stalked sea squirt Styela clava.</title>
        <authorList>
            <person name="Kim Y.-O."/>
            <person name="Yoon J.-H."/>
        </authorList>
    </citation>
    <scope>NUCLEOTIDE SEQUENCE</scope>
    <source>
        <strain evidence="6">MYP1-1</strain>
    </source>
</reference>
<gene>
    <name evidence="6" type="ORF">H1D41_00890</name>
</gene>
<dbReference type="GO" id="GO:0042626">
    <property type="term" value="F:ATPase-coupled transmembrane transporter activity"/>
    <property type="evidence" value="ECO:0007669"/>
    <property type="project" value="TreeGrafter"/>
</dbReference>
<dbReference type="PROSITE" id="PS50893">
    <property type="entry name" value="ABC_TRANSPORTER_2"/>
    <property type="match status" value="1"/>
</dbReference>
<evidence type="ECO:0000313" key="7">
    <source>
        <dbReference type="Proteomes" id="UP000640583"/>
    </source>
</evidence>
<sequence length="240" mass="26157">MSGDHQGIEVDALRFSRGERLVLDLPDLCIPEKRVGIVGRNGSGKTTLMRVLAGLQAVDAGRVLVNGADVAGDRQAAIRAVGILFQNPDHQIIFPTVEEEISFGLQQLGQSGDKLVDNLCKTLARFGKEDWRERHIQTLSGGQRHLVCLLAVLAMKPGTILLDEPFAGLDIPVTRALNHAIDGLEEQVVMITHDAARLEGFDRVIWLEGGRIERDGTPAQVLPAYLETMNREGTDAIADL</sequence>
<dbReference type="Gene3D" id="3.40.50.300">
    <property type="entry name" value="P-loop containing nucleotide triphosphate hydrolases"/>
    <property type="match status" value="1"/>
</dbReference>
<comment type="caution">
    <text evidence="6">The sequence shown here is derived from an EMBL/GenBank/DDBJ whole genome shotgun (WGS) entry which is preliminary data.</text>
</comment>
<dbReference type="Pfam" id="PF00005">
    <property type="entry name" value="ABC_tran"/>
    <property type="match status" value="1"/>
</dbReference>
<protein>
    <submittedName>
        <fullName evidence="6">ABC transporter ATP-binding protein</fullName>
    </submittedName>
</protein>
<evidence type="ECO:0000313" key="6">
    <source>
        <dbReference type="EMBL" id="MBI1492185.1"/>
    </source>
</evidence>
<dbReference type="PANTHER" id="PTHR43553">
    <property type="entry name" value="HEAVY METAL TRANSPORTER"/>
    <property type="match status" value="1"/>
</dbReference>
<keyword evidence="4 6" id="KW-0067">ATP-binding</keyword>
<keyword evidence="3" id="KW-0547">Nucleotide-binding</keyword>
<dbReference type="SMART" id="SM00382">
    <property type="entry name" value="AAA"/>
    <property type="match status" value="1"/>
</dbReference>
<feature type="domain" description="ABC transporter" evidence="5">
    <location>
        <begin position="8"/>
        <end position="234"/>
    </location>
</feature>
<organism evidence="6 7">
    <name type="scientific">Halocynthiibacter styelae</name>
    <dbReference type="NCBI Taxonomy" id="2761955"/>
    <lineage>
        <taxon>Bacteria</taxon>
        <taxon>Pseudomonadati</taxon>
        <taxon>Pseudomonadota</taxon>
        <taxon>Alphaproteobacteria</taxon>
        <taxon>Rhodobacterales</taxon>
        <taxon>Paracoccaceae</taxon>
        <taxon>Halocynthiibacter</taxon>
    </lineage>
</organism>
<dbReference type="AlphaFoldDB" id="A0A8J7LJ86"/>
<dbReference type="GO" id="GO:0005524">
    <property type="term" value="F:ATP binding"/>
    <property type="evidence" value="ECO:0007669"/>
    <property type="project" value="UniProtKB-KW"/>
</dbReference>
<name>A0A8J7LJ86_9RHOB</name>
<evidence type="ECO:0000259" key="5">
    <source>
        <dbReference type="PROSITE" id="PS50893"/>
    </source>
</evidence>